<dbReference type="AlphaFoldDB" id="A0A916ZLV5"/>
<reference evidence="1" key="2">
    <citation type="submission" date="2020-09" db="EMBL/GenBank/DDBJ databases">
        <authorList>
            <person name="Sun Q."/>
            <person name="Zhou Y."/>
        </authorList>
    </citation>
    <scope>NUCLEOTIDE SEQUENCE</scope>
    <source>
        <strain evidence="1">CGMCC 1.15178</strain>
    </source>
</reference>
<evidence type="ECO:0000313" key="2">
    <source>
        <dbReference type="Proteomes" id="UP000612456"/>
    </source>
</evidence>
<evidence type="ECO:0000313" key="1">
    <source>
        <dbReference type="EMBL" id="GGE02691.1"/>
    </source>
</evidence>
<sequence>MNVLWTAGTEYLVALQVSGTDAEPILKEQLKINLPTRNAHVVEPVYGNTDKLWVASGSKVYQYIKSTNQFDLSYSGNALISRVGVKSIGNQLSGAVLETVPEMAKSLAGKCTANNWCTDTVDFFSPDSSRTIIGSQVYKARILNPDYQ</sequence>
<reference evidence="1" key="1">
    <citation type="journal article" date="2014" name="Int. J. Syst. Evol. Microbiol.">
        <title>Complete genome sequence of Corynebacterium casei LMG S-19264T (=DSM 44701T), isolated from a smear-ripened cheese.</title>
        <authorList>
            <consortium name="US DOE Joint Genome Institute (JGI-PGF)"/>
            <person name="Walter F."/>
            <person name="Albersmeier A."/>
            <person name="Kalinowski J."/>
            <person name="Ruckert C."/>
        </authorList>
    </citation>
    <scope>NUCLEOTIDE SEQUENCE</scope>
    <source>
        <strain evidence="1">CGMCC 1.15178</strain>
    </source>
</reference>
<comment type="caution">
    <text evidence="1">The sequence shown here is derived from an EMBL/GenBank/DDBJ whole genome shotgun (WGS) entry which is preliminary data.</text>
</comment>
<dbReference type="EMBL" id="BMHP01000020">
    <property type="protein sequence ID" value="GGE02691.1"/>
    <property type="molecule type" value="Genomic_DNA"/>
</dbReference>
<dbReference type="Pfam" id="PF20138">
    <property type="entry name" value="DUF6528"/>
    <property type="match status" value="1"/>
</dbReference>
<accession>A0A916ZLV5</accession>
<organism evidence="1 2">
    <name type="scientific">Paenibacillus nasutitermitis</name>
    <dbReference type="NCBI Taxonomy" id="1652958"/>
    <lineage>
        <taxon>Bacteria</taxon>
        <taxon>Bacillati</taxon>
        <taxon>Bacillota</taxon>
        <taxon>Bacilli</taxon>
        <taxon>Bacillales</taxon>
        <taxon>Paenibacillaceae</taxon>
        <taxon>Paenibacillus</taxon>
    </lineage>
</organism>
<protein>
    <submittedName>
        <fullName evidence="1">Uncharacterized protein</fullName>
    </submittedName>
</protein>
<gene>
    <name evidence="1" type="ORF">GCM10010911_72190</name>
</gene>
<name>A0A916ZLV5_9BACL</name>
<proteinExistence type="predicted"/>
<keyword evidence="2" id="KW-1185">Reference proteome</keyword>
<dbReference type="InterPro" id="IPR045383">
    <property type="entry name" value="DUF6528"/>
</dbReference>
<dbReference type="Proteomes" id="UP000612456">
    <property type="component" value="Unassembled WGS sequence"/>
</dbReference>